<dbReference type="WBParaSite" id="PDA_v2.g14819.t1">
    <property type="protein sequence ID" value="PDA_v2.g14819.t1"/>
    <property type="gene ID" value="PDA_v2.g14819"/>
</dbReference>
<dbReference type="Pfam" id="PF00651">
    <property type="entry name" value="BTB"/>
    <property type="match status" value="1"/>
</dbReference>
<organism evidence="2 3">
    <name type="scientific">Panagrolaimus davidi</name>
    <dbReference type="NCBI Taxonomy" id="227884"/>
    <lineage>
        <taxon>Eukaryota</taxon>
        <taxon>Metazoa</taxon>
        <taxon>Ecdysozoa</taxon>
        <taxon>Nematoda</taxon>
        <taxon>Chromadorea</taxon>
        <taxon>Rhabditida</taxon>
        <taxon>Tylenchina</taxon>
        <taxon>Panagrolaimomorpha</taxon>
        <taxon>Panagrolaimoidea</taxon>
        <taxon>Panagrolaimidae</taxon>
        <taxon>Panagrolaimus</taxon>
    </lineage>
</organism>
<sequence>MNAQKNLYKIQMECFEVFKAQNPDNFDVTFDIDGKKLLAHKYKLSMISPTFNSMLSERWISKNDSIKIENYGFEDFKEFLTFLYSGQCSLSNQNIFNMVDIAEFYGVKVFKKACDKYLSKMQYSSENVFQLFELSDKYSLERLKKSLNAFISQDFGSFIKSEGFQHLSKSVMKDIVASNQRTSTLEEFFEAVFKWAEIRAIEQQGPDGTLNLNELIKEELAGILTIFKFDEMSLNFLIKFVAKKCFLFSGDEFSDILWTVRNKPNIIIVDENGKTMKGALNCVEMDKLCDAIDSQKNKSYDSYWRTSQPIPTVPSKIIKNDGIEWYLIYDSSGNLVVKRRSEISTNHYLLAELFAEDGFLLRYHCKINLNRYA</sequence>
<feature type="domain" description="BTB" evidence="1">
    <location>
        <begin position="26"/>
        <end position="92"/>
    </location>
</feature>
<dbReference type="InterPro" id="IPR011705">
    <property type="entry name" value="BACK"/>
</dbReference>
<dbReference type="PANTHER" id="PTHR45632">
    <property type="entry name" value="LD33804P"/>
    <property type="match status" value="1"/>
</dbReference>
<keyword evidence="2" id="KW-1185">Reference proteome</keyword>
<dbReference type="AlphaFoldDB" id="A0A914PJ72"/>
<dbReference type="SUPFAM" id="SSF54695">
    <property type="entry name" value="POZ domain"/>
    <property type="match status" value="1"/>
</dbReference>
<evidence type="ECO:0000313" key="2">
    <source>
        <dbReference type="Proteomes" id="UP000887578"/>
    </source>
</evidence>
<dbReference type="SMART" id="SM00225">
    <property type="entry name" value="BTB"/>
    <property type="match status" value="1"/>
</dbReference>
<dbReference type="Proteomes" id="UP000887578">
    <property type="component" value="Unplaced"/>
</dbReference>
<name>A0A914PJ72_9BILA</name>
<dbReference type="Gene3D" id="3.30.710.10">
    <property type="entry name" value="Potassium Channel Kv1.1, Chain A"/>
    <property type="match status" value="1"/>
</dbReference>
<dbReference type="PROSITE" id="PS50097">
    <property type="entry name" value="BTB"/>
    <property type="match status" value="1"/>
</dbReference>
<evidence type="ECO:0000259" key="1">
    <source>
        <dbReference type="PROSITE" id="PS50097"/>
    </source>
</evidence>
<dbReference type="SMART" id="SM00875">
    <property type="entry name" value="BACK"/>
    <property type="match status" value="1"/>
</dbReference>
<dbReference type="InterPro" id="IPR011333">
    <property type="entry name" value="SKP1/BTB/POZ_sf"/>
</dbReference>
<reference evidence="3" key="1">
    <citation type="submission" date="2022-11" db="UniProtKB">
        <authorList>
            <consortium name="WormBaseParasite"/>
        </authorList>
    </citation>
    <scope>IDENTIFICATION</scope>
</reference>
<proteinExistence type="predicted"/>
<dbReference type="CDD" id="cd14733">
    <property type="entry name" value="BACK"/>
    <property type="match status" value="1"/>
</dbReference>
<dbReference type="Gene3D" id="1.25.40.420">
    <property type="match status" value="1"/>
</dbReference>
<accession>A0A914PJ72</accession>
<dbReference type="InterPro" id="IPR000210">
    <property type="entry name" value="BTB/POZ_dom"/>
</dbReference>
<evidence type="ECO:0000313" key="3">
    <source>
        <dbReference type="WBParaSite" id="PDA_v2.g14819.t1"/>
    </source>
</evidence>
<protein>
    <submittedName>
        <fullName evidence="3">BTB domain-containing protein</fullName>
    </submittedName>
</protein>
<dbReference type="Pfam" id="PF07707">
    <property type="entry name" value="BACK"/>
    <property type="match status" value="1"/>
</dbReference>